<evidence type="ECO:0000313" key="2">
    <source>
        <dbReference type="Proteomes" id="UP000189739"/>
    </source>
</evidence>
<comment type="caution">
    <text evidence="1">The sequence shown here is derived from an EMBL/GenBank/DDBJ whole genome shotgun (WGS) entry which is preliminary data.</text>
</comment>
<name>A0A1S9PG05_9SPHI</name>
<accession>A0A1S9PG05</accession>
<dbReference type="RefSeq" id="WP_078348582.1">
    <property type="nucleotide sequence ID" value="NZ_MBTF01000012.1"/>
</dbReference>
<gene>
    <name evidence="1" type="ORF">BC343_06690</name>
</gene>
<evidence type="ECO:0000313" key="1">
    <source>
        <dbReference type="EMBL" id="OOQ59827.1"/>
    </source>
</evidence>
<sequence>MEKKNIRELLIKAQEGILPAGEADAVDFWLHHLNEDGPSGLTDEDLLQARKQMWVKITKASEP</sequence>
<dbReference type="Proteomes" id="UP000189739">
    <property type="component" value="Unassembled WGS sequence"/>
</dbReference>
<dbReference type="AlphaFoldDB" id="A0A1S9PG05"/>
<proteinExistence type="predicted"/>
<keyword evidence="2" id="KW-1185">Reference proteome</keyword>
<reference evidence="1 2" key="1">
    <citation type="submission" date="2016-07" db="EMBL/GenBank/DDBJ databases">
        <title>Genomic analysis of zinc-resistant bacterium Mucilaginibacter pedocola TBZ30.</title>
        <authorList>
            <person name="Huang J."/>
            <person name="Tang J."/>
        </authorList>
    </citation>
    <scope>NUCLEOTIDE SEQUENCE [LARGE SCALE GENOMIC DNA]</scope>
    <source>
        <strain evidence="1 2">TBZ30</strain>
    </source>
</reference>
<organism evidence="1 2">
    <name type="scientific">Mucilaginibacter pedocola</name>
    <dbReference type="NCBI Taxonomy" id="1792845"/>
    <lineage>
        <taxon>Bacteria</taxon>
        <taxon>Pseudomonadati</taxon>
        <taxon>Bacteroidota</taxon>
        <taxon>Sphingobacteriia</taxon>
        <taxon>Sphingobacteriales</taxon>
        <taxon>Sphingobacteriaceae</taxon>
        <taxon>Mucilaginibacter</taxon>
    </lineage>
</organism>
<protein>
    <submittedName>
        <fullName evidence="1">Uncharacterized protein</fullName>
    </submittedName>
</protein>
<dbReference type="EMBL" id="MBTF01000012">
    <property type="protein sequence ID" value="OOQ59827.1"/>
    <property type="molecule type" value="Genomic_DNA"/>
</dbReference>